<keyword evidence="1" id="KW-1133">Transmembrane helix</keyword>
<evidence type="ECO:0000256" key="1">
    <source>
        <dbReference type="SAM" id="Phobius"/>
    </source>
</evidence>
<reference evidence="2 3" key="1">
    <citation type="submission" date="2019-06" db="EMBL/GenBank/DDBJ databases">
        <title>Sequencing the genomes of 1000 actinobacteria strains.</title>
        <authorList>
            <person name="Klenk H.-P."/>
        </authorList>
    </citation>
    <scope>NUCLEOTIDE SEQUENCE [LARGE SCALE GENOMIC DNA]</scope>
    <source>
        <strain evidence="2 3">DSM 8803</strain>
    </source>
</reference>
<evidence type="ECO:0000313" key="2">
    <source>
        <dbReference type="EMBL" id="TQL43617.1"/>
    </source>
</evidence>
<protein>
    <recommendedName>
        <fullName evidence="4">DNA modification methylase</fullName>
    </recommendedName>
</protein>
<name>A0A542Y6H9_9MICO</name>
<feature type="transmembrane region" description="Helical" evidence="1">
    <location>
        <begin position="21"/>
        <end position="42"/>
    </location>
</feature>
<dbReference type="AlphaFoldDB" id="A0A542Y6H9"/>
<dbReference type="Proteomes" id="UP000319094">
    <property type="component" value="Unassembled WGS sequence"/>
</dbReference>
<keyword evidence="3" id="KW-1185">Reference proteome</keyword>
<evidence type="ECO:0000313" key="3">
    <source>
        <dbReference type="Proteomes" id="UP000319094"/>
    </source>
</evidence>
<proteinExistence type="predicted"/>
<keyword evidence="1" id="KW-0812">Transmembrane</keyword>
<keyword evidence="1" id="KW-0472">Membrane</keyword>
<evidence type="ECO:0008006" key="4">
    <source>
        <dbReference type="Google" id="ProtNLM"/>
    </source>
</evidence>
<organism evidence="2 3">
    <name type="scientific">Leucobacter komagatae</name>
    <dbReference type="NCBI Taxonomy" id="55969"/>
    <lineage>
        <taxon>Bacteria</taxon>
        <taxon>Bacillati</taxon>
        <taxon>Actinomycetota</taxon>
        <taxon>Actinomycetes</taxon>
        <taxon>Micrococcales</taxon>
        <taxon>Microbacteriaceae</taxon>
        <taxon>Leucobacter</taxon>
    </lineage>
</organism>
<gene>
    <name evidence="2" type="ORF">FB468_1645</name>
</gene>
<comment type="caution">
    <text evidence="2">The sequence shown here is derived from an EMBL/GenBank/DDBJ whole genome shotgun (WGS) entry which is preliminary data.</text>
</comment>
<sequence>MLRARTFQFIHGSEALLKNRIAASLALAGALTLGMSGCSLIAHNATTVEYAPSDGVQVTSEGVALRNIMLVADESGENFNLVLTAVNQTENPAKVSLSMKSDTADATIDFVAPVGTTSFGNPESDDELLVTPLEGLQAGQTVKTYFTINGKGDLTEFVPLLDGTLKEYQAYVLPEGAGAEAPLTVADLAKMTEAEVAAAAKEAGETVEAFTARVAAEAAEALTSKAG</sequence>
<dbReference type="EMBL" id="VFON01000001">
    <property type="protein sequence ID" value="TQL43617.1"/>
    <property type="molecule type" value="Genomic_DNA"/>
</dbReference>
<accession>A0A542Y6H9</accession>